<accession>A0ABY4NTS8</accession>
<reference evidence="2" key="1">
    <citation type="submission" date="2022-01" db="EMBL/GenBank/DDBJ databases">
        <title>PSI-footprinting approach for the identification of protein synthesis inhibitor producers.</title>
        <authorList>
            <person name="Handel F."/>
            <person name="Kulik A."/>
            <person name="Wex K.W."/>
            <person name="Berscheid A."/>
            <person name="Saur J.S."/>
            <person name="Winkler A."/>
            <person name="Wibberg D."/>
            <person name="Kalinowski J."/>
            <person name="Broetz-Oesterhelt H."/>
            <person name="Mast Y."/>
        </authorList>
    </citation>
    <scope>NUCLEOTIDE SEQUENCE</scope>
    <source>
        <strain evidence="2">KNN 49.3e</strain>
    </source>
</reference>
<keyword evidence="3" id="KW-1185">Reference proteome</keyword>
<feature type="domain" description="DUF6602" evidence="1">
    <location>
        <begin position="40"/>
        <end position="136"/>
    </location>
</feature>
<organism evidence="2 3">
    <name type="scientific">Amycolatopsis thermalba</name>
    <dbReference type="NCBI Taxonomy" id="944492"/>
    <lineage>
        <taxon>Bacteria</taxon>
        <taxon>Bacillati</taxon>
        <taxon>Actinomycetota</taxon>
        <taxon>Actinomycetes</taxon>
        <taxon>Pseudonocardiales</taxon>
        <taxon>Pseudonocardiaceae</taxon>
        <taxon>Amycolatopsis</taxon>
    </lineage>
</organism>
<dbReference type="CDD" id="cd21173">
    <property type="entry name" value="NucC-like"/>
    <property type="match status" value="1"/>
</dbReference>
<dbReference type="EMBL" id="CP091196">
    <property type="protein sequence ID" value="UQS23441.1"/>
    <property type="molecule type" value="Genomic_DNA"/>
</dbReference>
<dbReference type="Proteomes" id="UP000830158">
    <property type="component" value="Chromosome"/>
</dbReference>
<proteinExistence type="predicted"/>
<dbReference type="RefSeq" id="WP_162831210.1">
    <property type="nucleotide sequence ID" value="NZ_CP091196.1"/>
</dbReference>
<evidence type="ECO:0000313" key="2">
    <source>
        <dbReference type="EMBL" id="UQS23441.1"/>
    </source>
</evidence>
<name>A0ABY4NTS8_9PSEU</name>
<evidence type="ECO:0000313" key="3">
    <source>
        <dbReference type="Proteomes" id="UP000830158"/>
    </source>
</evidence>
<gene>
    <name evidence="2" type="ORF">L1857_11705</name>
</gene>
<dbReference type="InterPro" id="IPR046537">
    <property type="entry name" value="DUF6602"/>
</dbReference>
<sequence>MKPVVVLVAAMKPQHDLFDLMQQMSNHMAAEYARIRLRAREDPGTAGDQGEENWAELLRRWLPAGCHVVTKGRVISSTGQVSGQLDVFVLSPQYPRGLLGNKLRLAAGVLAAFECKNTLPPRDVRSTLQKAAALNALSRSDPSVKHRITSGLLAHSSEFPAGKVDGNQHPIGLSLHQIGMDVVQNPFDYLDLVCVADVGTWELTLASMEIPEVMPESLISSYNGPMRIPGEGPLFRNTPPDPVKHDIQPNAIGRFLAILLRELGKDDNTLMPMARYFHNVGLTGIGGGIVRDWPLNRERPDDES</sequence>
<dbReference type="Pfam" id="PF20247">
    <property type="entry name" value="DUF6602"/>
    <property type="match status" value="1"/>
</dbReference>
<protein>
    <recommendedName>
        <fullName evidence="1">DUF6602 domain-containing protein</fullName>
    </recommendedName>
</protein>
<evidence type="ECO:0000259" key="1">
    <source>
        <dbReference type="Pfam" id="PF20247"/>
    </source>
</evidence>